<dbReference type="Proteomes" id="UP000282636">
    <property type="component" value="Unassembled WGS sequence"/>
</dbReference>
<dbReference type="AlphaFoldDB" id="A0A3M5MVP5"/>
<proteinExistence type="predicted"/>
<evidence type="ECO:0000313" key="2">
    <source>
        <dbReference type="Proteomes" id="UP000282636"/>
    </source>
</evidence>
<accession>A0A3M5MVP5</accession>
<dbReference type="EMBL" id="RBTL01000236">
    <property type="protein sequence ID" value="RMT64160.1"/>
    <property type="molecule type" value="Genomic_DNA"/>
</dbReference>
<organism evidence="1 2">
    <name type="scientific">Pseudomonas syringae pv. theae</name>
    <dbReference type="NCBI Taxonomy" id="103985"/>
    <lineage>
        <taxon>Bacteria</taxon>
        <taxon>Pseudomonadati</taxon>
        <taxon>Pseudomonadota</taxon>
        <taxon>Gammaproteobacteria</taxon>
        <taxon>Pseudomonadales</taxon>
        <taxon>Pseudomonadaceae</taxon>
        <taxon>Pseudomonas</taxon>
        <taxon>Pseudomonas syringae</taxon>
    </lineage>
</organism>
<comment type="caution">
    <text evidence="1">The sequence shown here is derived from an EMBL/GenBank/DDBJ whole genome shotgun (WGS) entry which is preliminary data.</text>
</comment>
<sequence length="40" mass="4230">MSLANDCLLHGRVARSAVIDEVLSIFKPRDLGIASSSSTV</sequence>
<gene>
    <name evidence="1" type="ORF">ALP44_102772</name>
</gene>
<protein>
    <submittedName>
        <fullName evidence="1">Uncharacterized protein</fullName>
    </submittedName>
</protein>
<evidence type="ECO:0000313" key="1">
    <source>
        <dbReference type="EMBL" id="RMT64160.1"/>
    </source>
</evidence>
<name>A0A3M5MVP5_PSESX</name>
<reference evidence="1 2" key="1">
    <citation type="submission" date="2018-08" db="EMBL/GenBank/DDBJ databases">
        <title>Recombination of ecologically and evolutionarily significant loci maintains genetic cohesion in the Pseudomonas syringae species complex.</title>
        <authorList>
            <person name="Dillon M."/>
            <person name="Thakur S."/>
            <person name="Almeida R.N.D."/>
            <person name="Weir B.S."/>
            <person name="Guttman D.S."/>
        </authorList>
    </citation>
    <scope>NUCLEOTIDE SEQUENCE [LARGE SCALE GENOMIC DNA]</scope>
    <source>
        <strain evidence="1 2">ICMP 3934</strain>
    </source>
</reference>